<protein>
    <submittedName>
        <fullName evidence="3">WD domain</fullName>
    </submittedName>
</protein>
<comment type="caution">
    <text evidence="3">The sequence shown here is derived from an EMBL/GenBank/DDBJ whole genome shotgun (WGS) entry which is preliminary data.</text>
</comment>
<reference evidence="3" key="1">
    <citation type="journal article" date="2021" name="J Fungi (Basel)">
        <title>Genomic and Metabolomic Analyses of the Marine Fungus Emericellopsis cladophorae: Insights into Saltwater Adaptability Mechanisms and Its Biosynthetic Potential.</title>
        <authorList>
            <person name="Goncalves M.F.M."/>
            <person name="Hilario S."/>
            <person name="Van de Peer Y."/>
            <person name="Esteves A.C."/>
            <person name="Alves A."/>
        </authorList>
    </citation>
    <scope>NUCLEOTIDE SEQUENCE</scope>
    <source>
        <strain evidence="3">MUM 19.33</strain>
    </source>
</reference>
<dbReference type="PANTHER" id="PTHR22889:SF0">
    <property type="entry name" value="WD REPEAT-CONTAINING PROTEIN 89"/>
    <property type="match status" value="1"/>
</dbReference>
<dbReference type="Pfam" id="PF00400">
    <property type="entry name" value="WD40"/>
    <property type="match status" value="3"/>
</dbReference>
<keyword evidence="2" id="KW-0677">Repeat</keyword>
<organism evidence="3 4">
    <name type="scientific">Emericellopsis cladophorae</name>
    <dbReference type="NCBI Taxonomy" id="2686198"/>
    <lineage>
        <taxon>Eukaryota</taxon>
        <taxon>Fungi</taxon>
        <taxon>Dikarya</taxon>
        <taxon>Ascomycota</taxon>
        <taxon>Pezizomycotina</taxon>
        <taxon>Sordariomycetes</taxon>
        <taxon>Hypocreomycetidae</taxon>
        <taxon>Hypocreales</taxon>
        <taxon>Bionectriaceae</taxon>
        <taxon>Emericellopsis</taxon>
    </lineage>
</organism>
<dbReference type="InterPro" id="IPR036322">
    <property type="entry name" value="WD40_repeat_dom_sf"/>
</dbReference>
<proteinExistence type="predicted"/>
<dbReference type="SMART" id="SM00320">
    <property type="entry name" value="WD40"/>
    <property type="match status" value="6"/>
</dbReference>
<dbReference type="RefSeq" id="XP_051363121.1">
    <property type="nucleotide sequence ID" value="XM_051505380.1"/>
</dbReference>
<dbReference type="InterPro" id="IPR001680">
    <property type="entry name" value="WD40_rpt"/>
</dbReference>
<dbReference type="InterPro" id="IPR039328">
    <property type="entry name" value="WDR89"/>
</dbReference>
<dbReference type="EMBL" id="JAGIXG020000014">
    <property type="protein sequence ID" value="KAI6782265.1"/>
    <property type="molecule type" value="Genomic_DNA"/>
</dbReference>
<accession>A0A9P9Y377</accession>
<evidence type="ECO:0000313" key="3">
    <source>
        <dbReference type="EMBL" id="KAI6782265.1"/>
    </source>
</evidence>
<dbReference type="InterPro" id="IPR015943">
    <property type="entry name" value="WD40/YVTN_repeat-like_dom_sf"/>
</dbReference>
<dbReference type="AlphaFoldDB" id="A0A9P9Y377"/>
<evidence type="ECO:0000256" key="2">
    <source>
        <dbReference type="ARBA" id="ARBA00022737"/>
    </source>
</evidence>
<keyword evidence="4" id="KW-1185">Reference proteome</keyword>
<dbReference type="SUPFAM" id="SSF50978">
    <property type="entry name" value="WD40 repeat-like"/>
    <property type="match status" value="1"/>
</dbReference>
<sequence>MYTLTNAETYSLPSSDWITSLLRTSATTLTSISTDGALSLHNPAALPQGPLKSFKTTHDTISALQPWDDNVVATSGWNGTVTLWDFRQQSGKALDFKACDAPVLSMATHPGNQALSVGTELTHHQASIHIFDIRAGQSTPKAAYHDLHSDDITTLTYHPTRPNILLSGSTDGLVSVHDTNITEEDEMTIQTLNLNASIHTATFVGDSSIVSALSHDEKFALYDISDTRENGDALVDFGDLRQGLGCQYVCDVIPKRDGSGAIVGCGAQDNHEFGLVFLAKGQQESAWTLDKSAGVGLPGGHGEEIVRDFCFFDEEQVVFTGGEDGKIKAWRPS</sequence>
<evidence type="ECO:0000256" key="1">
    <source>
        <dbReference type="ARBA" id="ARBA00022574"/>
    </source>
</evidence>
<dbReference type="OrthoDB" id="25131at2759"/>
<dbReference type="Proteomes" id="UP001055219">
    <property type="component" value="Unassembled WGS sequence"/>
</dbReference>
<dbReference type="Gene3D" id="2.130.10.10">
    <property type="entry name" value="YVTN repeat-like/Quinoprotein amine dehydrogenase"/>
    <property type="match status" value="2"/>
</dbReference>
<evidence type="ECO:0000313" key="4">
    <source>
        <dbReference type="Proteomes" id="UP001055219"/>
    </source>
</evidence>
<dbReference type="GeneID" id="75834822"/>
<gene>
    <name evidence="3" type="ORF">J7T54_008351</name>
</gene>
<dbReference type="PANTHER" id="PTHR22889">
    <property type="entry name" value="WD REPEAT-CONTAINING PROTEIN 89"/>
    <property type="match status" value="1"/>
</dbReference>
<reference evidence="3" key="2">
    <citation type="submission" date="2022-07" db="EMBL/GenBank/DDBJ databases">
        <authorList>
            <person name="Goncalves M.F.M."/>
            <person name="Hilario S."/>
            <person name="Van De Peer Y."/>
            <person name="Esteves A.C."/>
            <person name="Alves A."/>
        </authorList>
    </citation>
    <scope>NUCLEOTIDE SEQUENCE</scope>
    <source>
        <strain evidence="3">MUM 19.33</strain>
    </source>
</reference>
<name>A0A9P9Y377_9HYPO</name>
<keyword evidence="1" id="KW-0853">WD repeat</keyword>